<dbReference type="PANTHER" id="PTHR38602">
    <property type="entry name" value="INNER MEMBRANE PROTEIN-RELATED"/>
    <property type="match status" value="1"/>
</dbReference>
<evidence type="ECO:0000313" key="2">
    <source>
        <dbReference type="EMBL" id="EAV47372.1"/>
    </source>
</evidence>
<dbReference type="Pfam" id="PF09838">
    <property type="entry name" value="DUF2065"/>
    <property type="match status" value="1"/>
</dbReference>
<comment type="caution">
    <text evidence="2">The sequence shown here is derived from an EMBL/GenBank/DDBJ whole genome shotgun (WGS) entry which is preliminary data.</text>
</comment>
<reference evidence="2 3" key="1">
    <citation type="submission" date="2006-11" db="EMBL/GenBank/DDBJ databases">
        <authorList>
            <person name="Giovannoni S."/>
            <person name="Vergin K."/>
            <person name="Ferriera S."/>
            <person name="Johnson J."/>
            <person name="Kravitz S."/>
            <person name="Beeson K."/>
            <person name="Sutton G."/>
            <person name="Rogers Y.-H."/>
            <person name="Friedman R."/>
            <person name="Frazier M."/>
            <person name="Venter J.C."/>
        </authorList>
    </citation>
    <scope>NUCLEOTIDE SEQUENCE [LARGE SCALE GENOMIC DNA]</scope>
    <source>
        <strain evidence="2 3">HTCC2181</strain>
    </source>
</reference>
<accession>A0P762</accession>
<keyword evidence="1" id="KW-1133">Transmembrane helix</keyword>
<evidence type="ECO:0008006" key="4">
    <source>
        <dbReference type="Google" id="ProtNLM"/>
    </source>
</evidence>
<feature type="transmembrane region" description="Helical" evidence="1">
    <location>
        <begin position="44"/>
        <end position="60"/>
    </location>
</feature>
<evidence type="ECO:0000256" key="1">
    <source>
        <dbReference type="SAM" id="Phobius"/>
    </source>
</evidence>
<dbReference type="AlphaFoldDB" id="A0P762"/>
<gene>
    <name evidence="2" type="ORF">MB2181_04825</name>
</gene>
<keyword evidence="3" id="KW-1185">Reference proteome</keyword>
<dbReference type="OrthoDB" id="9182237at2"/>
<dbReference type="EMBL" id="AAUX01000001">
    <property type="protein sequence ID" value="EAV47372.1"/>
    <property type="molecule type" value="Genomic_DNA"/>
</dbReference>
<evidence type="ECO:0000313" key="3">
    <source>
        <dbReference type="Proteomes" id="UP000054262"/>
    </source>
</evidence>
<name>A0P762_9PROT</name>
<dbReference type="Proteomes" id="UP000054262">
    <property type="component" value="Unassembled WGS sequence"/>
</dbReference>
<dbReference type="InterPro" id="IPR019201">
    <property type="entry name" value="DUF2065"/>
</dbReference>
<organism evidence="2 3">
    <name type="scientific">Methylophilales bacterium HTCC2181</name>
    <dbReference type="NCBI Taxonomy" id="383631"/>
    <lineage>
        <taxon>Bacteria</taxon>
        <taxon>Pseudomonadati</taxon>
        <taxon>Pseudomonadota</taxon>
        <taxon>Betaproteobacteria</taxon>
        <taxon>Nitrosomonadales</taxon>
        <taxon>OM43 clade</taxon>
    </lineage>
</organism>
<proteinExistence type="predicted"/>
<dbReference type="PANTHER" id="PTHR38602:SF1">
    <property type="entry name" value="INNER MEMBRANE PROTEIN"/>
    <property type="match status" value="1"/>
</dbReference>
<keyword evidence="1" id="KW-0472">Membrane</keyword>
<protein>
    <recommendedName>
        <fullName evidence="4">DUF2065 domain-containing protein</fullName>
    </recommendedName>
</protein>
<keyword evidence="1" id="KW-0812">Transmembrane</keyword>
<sequence>MPETLVIAFGLFFLLEGILPLIFPSIWRETFKKVTEFNDGQIRFFGFFSVLLGIMLILIAN</sequence>